<dbReference type="SUPFAM" id="SSF55277">
    <property type="entry name" value="GYF domain"/>
    <property type="match status" value="1"/>
</dbReference>
<dbReference type="InterPro" id="IPR039905">
    <property type="entry name" value="CD2BP2/Lin1"/>
</dbReference>
<dbReference type="InterPro" id="IPR035445">
    <property type="entry name" value="GYF-like_dom_sf"/>
</dbReference>
<evidence type="ECO:0000259" key="2">
    <source>
        <dbReference type="PROSITE" id="PS50829"/>
    </source>
</evidence>
<proteinExistence type="predicted"/>
<name>A0AAW1DAB9_9HEMI</name>
<feature type="compositionally biased region" description="Acidic residues" evidence="1">
    <location>
        <begin position="29"/>
        <end position="53"/>
    </location>
</feature>
<sequence length="324" mass="36899">MSKRKFSEVEGGRDGDPFQSLGPNKNSLDSDEEDSEDENDQYALQDDDIEGQEDGVVAHEEGVQITPFNMKEEMEEGHFDQQGMYHWKKEKVAKDNWLENIDWIKVRQTEKPLPGDPSGNEEELPEAVDVNALYKDILEYLQPKESIAKALKRLGGNKSLSASERLKLKKAGRTLDLSNNNGEKVTKLTELANKILTHAGNMDIYQETYEYIFDKVNASSSKSKAEPELDMYADDFDEKEKERLNDVQIKSNNITDEKEGNSSGGTVMWEYKTDENSEEIKGPFTSQQMDKWAQSGHFGKGVLVRKCGTDVFYTSNRMDFDLYI</sequence>
<dbReference type="FunFam" id="3.30.1490.40:FF:000005">
    <property type="entry name" value="CD2 antigen cytoplasmic tail-binding protein 2"/>
    <property type="match status" value="1"/>
</dbReference>
<dbReference type="SMART" id="SM00444">
    <property type="entry name" value="GYF"/>
    <property type="match status" value="1"/>
</dbReference>
<feature type="compositionally biased region" description="Basic and acidic residues" evidence="1">
    <location>
        <begin position="1"/>
        <end position="16"/>
    </location>
</feature>
<evidence type="ECO:0000313" key="4">
    <source>
        <dbReference type="Proteomes" id="UP001461498"/>
    </source>
</evidence>
<dbReference type="InterPro" id="IPR003169">
    <property type="entry name" value="GYF"/>
</dbReference>
<dbReference type="PROSITE" id="PS50829">
    <property type="entry name" value="GYF"/>
    <property type="match status" value="1"/>
</dbReference>
<protein>
    <recommendedName>
        <fullName evidence="2">GYF domain-containing protein</fullName>
    </recommendedName>
</protein>
<evidence type="ECO:0000256" key="1">
    <source>
        <dbReference type="SAM" id="MobiDB-lite"/>
    </source>
</evidence>
<dbReference type="PANTHER" id="PTHR13138">
    <property type="entry name" value="PROTEIN LIN1"/>
    <property type="match status" value="1"/>
</dbReference>
<organism evidence="3 4">
    <name type="scientific">Rhynocoris fuscipes</name>
    <dbReference type="NCBI Taxonomy" id="488301"/>
    <lineage>
        <taxon>Eukaryota</taxon>
        <taxon>Metazoa</taxon>
        <taxon>Ecdysozoa</taxon>
        <taxon>Arthropoda</taxon>
        <taxon>Hexapoda</taxon>
        <taxon>Insecta</taxon>
        <taxon>Pterygota</taxon>
        <taxon>Neoptera</taxon>
        <taxon>Paraneoptera</taxon>
        <taxon>Hemiptera</taxon>
        <taxon>Heteroptera</taxon>
        <taxon>Panheteroptera</taxon>
        <taxon>Cimicomorpha</taxon>
        <taxon>Reduviidae</taxon>
        <taxon>Harpactorinae</taxon>
        <taxon>Harpactorini</taxon>
        <taxon>Rhynocoris</taxon>
    </lineage>
</organism>
<dbReference type="AlphaFoldDB" id="A0AAW1DAB9"/>
<feature type="region of interest" description="Disordered" evidence="1">
    <location>
        <begin position="1"/>
        <end position="60"/>
    </location>
</feature>
<dbReference type="PANTHER" id="PTHR13138:SF3">
    <property type="entry name" value="CD2 ANTIGEN CYTOPLASMIC TAIL-BINDING PROTEIN 2"/>
    <property type="match status" value="1"/>
</dbReference>
<reference evidence="3 4" key="1">
    <citation type="submission" date="2022-12" db="EMBL/GenBank/DDBJ databases">
        <title>Chromosome-level genome assembly of true bugs.</title>
        <authorList>
            <person name="Ma L."/>
            <person name="Li H."/>
        </authorList>
    </citation>
    <scope>NUCLEOTIDE SEQUENCE [LARGE SCALE GENOMIC DNA]</scope>
    <source>
        <strain evidence="3">Lab_2022b</strain>
    </source>
</reference>
<dbReference type="Gene3D" id="3.30.1490.40">
    <property type="match status" value="1"/>
</dbReference>
<dbReference type="GO" id="GO:0005682">
    <property type="term" value="C:U5 snRNP"/>
    <property type="evidence" value="ECO:0007669"/>
    <property type="project" value="InterPro"/>
</dbReference>
<gene>
    <name evidence="3" type="ORF">O3M35_007257</name>
</gene>
<dbReference type="Pfam" id="PF02213">
    <property type="entry name" value="GYF"/>
    <property type="match status" value="1"/>
</dbReference>
<keyword evidence="4" id="KW-1185">Reference proteome</keyword>
<accession>A0AAW1DAB9</accession>
<evidence type="ECO:0000313" key="3">
    <source>
        <dbReference type="EMBL" id="KAK9507392.1"/>
    </source>
</evidence>
<dbReference type="Proteomes" id="UP001461498">
    <property type="component" value="Unassembled WGS sequence"/>
</dbReference>
<dbReference type="EMBL" id="JAPXFL010000004">
    <property type="protein sequence ID" value="KAK9507392.1"/>
    <property type="molecule type" value="Genomic_DNA"/>
</dbReference>
<comment type="caution">
    <text evidence="3">The sequence shown here is derived from an EMBL/GenBank/DDBJ whole genome shotgun (WGS) entry which is preliminary data.</text>
</comment>
<feature type="domain" description="GYF" evidence="2">
    <location>
        <begin position="266"/>
        <end position="321"/>
    </location>
</feature>